<gene>
    <name evidence="2" type="ORF">N7498_005947</name>
</gene>
<dbReference type="AlphaFoldDB" id="A0A9W9T0M2"/>
<reference evidence="2" key="1">
    <citation type="submission" date="2022-12" db="EMBL/GenBank/DDBJ databases">
        <authorList>
            <person name="Petersen C."/>
        </authorList>
    </citation>
    <scope>NUCLEOTIDE SEQUENCE</scope>
    <source>
        <strain evidence="2">IBT 15544</strain>
    </source>
</reference>
<dbReference type="RefSeq" id="XP_058309547.1">
    <property type="nucleotide sequence ID" value="XM_058453009.1"/>
</dbReference>
<accession>A0A9W9T0M2</accession>
<evidence type="ECO:0000256" key="1">
    <source>
        <dbReference type="SAM" id="MobiDB-lite"/>
    </source>
</evidence>
<dbReference type="EMBL" id="JAPQKR010000012">
    <property type="protein sequence ID" value="KAJ5205068.1"/>
    <property type="molecule type" value="Genomic_DNA"/>
</dbReference>
<protein>
    <submittedName>
        <fullName evidence="2">Uncharacterized protein</fullName>
    </submittedName>
</protein>
<evidence type="ECO:0000313" key="3">
    <source>
        <dbReference type="Proteomes" id="UP001150904"/>
    </source>
</evidence>
<name>A0A9W9T0M2_9EURO</name>
<keyword evidence="3" id="KW-1185">Reference proteome</keyword>
<comment type="caution">
    <text evidence="2">The sequence shown here is derived from an EMBL/GenBank/DDBJ whole genome shotgun (WGS) entry which is preliminary data.</text>
</comment>
<proteinExistence type="predicted"/>
<sequence>MGGEGREEVNSGAPGVDVVDVVEVIGETADRRRSTETESGVTGYGDAESRGEYRSRVKRVESSRVGEFGDEREKGRREKGRYIERTTRLPDYRTDLDPGRGTGTSLDLVLWPAAVRPERALLTAARIPPSSWRMGGWRIDRFFAFPLYTCDRNYTTVRSLRDAVPTAYSVLVILHTRTVASSGLSTGAPRPRRGRGRGIMSSRVSGVHPGEMRSVMHAPLPQQTRPTRLEIEFRAFLEFTSAARPPMENEVALHPYRRTVIGPPSLPLGEARSAPRADLALVISDPTRPRALPTPPNAAIVWKVTFGPSPFRPW</sequence>
<reference evidence="2" key="2">
    <citation type="journal article" date="2023" name="IMA Fungus">
        <title>Comparative genomic study of the Penicillium genus elucidates a diverse pangenome and 15 lateral gene transfer events.</title>
        <authorList>
            <person name="Petersen C."/>
            <person name="Sorensen T."/>
            <person name="Nielsen M.R."/>
            <person name="Sondergaard T.E."/>
            <person name="Sorensen J.L."/>
            <person name="Fitzpatrick D.A."/>
            <person name="Frisvad J.C."/>
            <person name="Nielsen K.L."/>
        </authorList>
    </citation>
    <scope>NUCLEOTIDE SEQUENCE</scope>
    <source>
        <strain evidence="2">IBT 15544</strain>
    </source>
</reference>
<organism evidence="2 3">
    <name type="scientific">Penicillium cinerascens</name>
    <dbReference type="NCBI Taxonomy" id="70096"/>
    <lineage>
        <taxon>Eukaryota</taxon>
        <taxon>Fungi</taxon>
        <taxon>Dikarya</taxon>
        <taxon>Ascomycota</taxon>
        <taxon>Pezizomycotina</taxon>
        <taxon>Eurotiomycetes</taxon>
        <taxon>Eurotiomycetidae</taxon>
        <taxon>Eurotiales</taxon>
        <taxon>Aspergillaceae</taxon>
        <taxon>Penicillium</taxon>
    </lineage>
</organism>
<dbReference type="GeneID" id="83180310"/>
<feature type="region of interest" description="Disordered" evidence="1">
    <location>
        <begin position="26"/>
        <end position="55"/>
    </location>
</feature>
<dbReference type="Proteomes" id="UP001150904">
    <property type="component" value="Unassembled WGS sequence"/>
</dbReference>
<evidence type="ECO:0000313" key="2">
    <source>
        <dbReference type="EMBL" id="KAJ5205068.1"/>
    </source>
</evidence>
<feature type="region of interest" description="Disordered" evidence="1">
    <location>
        <begin position="182"/>
        <end position="206"/>
    </location>
</feature>